<accession>E2B180</accession>
<reference evidence="1 2" key="1">
    <citation type="journal article" date="2010" name="Science">
        <title>Genomic comparison of the ants Camponotus floridanus and Harpegnathos saltator.</title>
        <authorList>
            <person name="Bonasio R."/>
            <person name="Zhang G."/>
            <person name="Ye C."/>
            <person name="Mutti N.S."/>
            <person name="Fang X."/>
            <person name="Qin N."/>
            <person name="Donahue G."/>
            <person name="Yang P."/>
            <person name="Li Q."/>
            <person name="Li C."/>
            <person name="Zhang P."/>
            <person name="Huang Z."/>
            <person name="Berger S.L."/>
            <person name="Reinberg D."/>
            <person name="Wang J."/>
            <person name="Liebig J."/>
        </authorList>
    </citation>
    <scope>NUCLEOTIDE SEQUENCE [LARGE SCALE GENOMIC DNA]</scope>
    <source>
        <strain evidence="2">C129</strain>
    </source>
</reference>
<proteinExistence type="predicted"/>
<dbReference type="OMA" id="PPRHVEH"/>
<name>E2B180_CAMFO</name>
<dbReference type="OrthoDB" id="2272012at2759"/>
<evidence type="ECO:0000313" key="1">
    <source>
        <dbReference type="EMBL" id="EFN60559.1"/>
    </source>
</evidence>
<evidence type="ECO:0000313" key="2">
    <source>
        <dbReference type="Proteomes" id="UP000000311"/>
    </source>
</evidence>
<organism evidence="2">
    <name type="scientific">Camponotus floridanus</name>
    <name type="common">Florida carpenter ant</name>
    <dbReference type="NCBI Taxonomy" id="104421"/>
    <lineage>
        <taxon>Eukaryota</taxon>
        <taxon>Metazoa</taxon>
        <taxon>Ecdysozoa</taxon>
        <taxon>Arthropoda</taxon>
        <taxon>Hexapoda</taxon>
        <taxon>Insecta</taxon>
        <taxon>Pterygota</taxon>
        <taxon>Neoptera</taxon>
        <taxon>Endopterygota</taxon>
        <taxon>Hymenoptera</taxon>
        <taxon>Apocrita</taxon>
        <taxon>Aculeata</taxon>
        <taxon>Formicoidea</taxon>
        <taxon>Formicidae</taxon>
        <taxon>Formicinae</taxon>
        <taxon>Camponotus</taxon>
    </lineage>
</organism>
<gene>
    <name evidence="1" type="ORF">EAG_01811</name>
</gene>
<dbReference type="InParanoid" id="E2B180"/>
<sequence length="114" mass="12786">MAVRTIHVSKNTVDHFSQDANLSASNVLTKHQRTKSSPEQLRTTVIFPLEASRRLIAFKLMNDLSPPRHFRHNDIEINELPHITPPGTPSPSYPAPILGQDIFLSTPNDVNILL</sequence>
<dbReference type="Proteomes" id="UP000000311">
    <property type="component" value="Unassembled WGS sequence"/>
</dbReference>
<dbReference type="AlphaFoldDB" id="E2B180"/>
<keyword evidence="2" id="KW-1185">Reference proteome</keyword>
<protein>
    <submittedName>
        <fullName evidence="1">Uncharacterized protein</fullName>
    </submittedName>
</protein>
<dbReference type="EMBL" id="GL444809">
    <property type="protein sequence ID" value="EFN60559.1"/>
    <property type="molecule type" value="Genomic_DNA"/>
</dbReference>
<dbReference type="STRING" id="104421.E2B180"/>